<dbReference type="InterPro" id="IPR036514">
    <property type="entry name" value="SGNH_hydro_sf"/>
</dbReference>
<dbReference type="GO" id="GO:0005975">
    <property type="term" value="P:carbohydrate metabolic process"/>
    <property type="evidence" value="ECO:0007669"/>
    <property type="project" value="TreeGrafter"/>
</dbReference>
<evidence type="ECO:0000259" key="2">
    <source>
        <dbReference type="Pfam" id="PF03629"/>
    </source>
</evidence>
<evidence type="ECO:0000313" key="4">
    <source>
        <dbReference type="Proteomes" id="UP000005226"/>
    </source>
</evidence>
<sequence length="554" mass="61882">MGNDEIITFCSSQFSQIVRESRMKLVFILVVCFHISDGKLRFASYYGDHMVLQKSPESAVLWGYGPEGVVITVYLSGPTQQQRSAEAAKDGIWRVSLDPVEAGGPYSVTATCESSTATLTDVLFGDIWLCGGQSNMAFQTSRIFNSLEELNLVAKYPDVRPFMVARDWSGTELTDIHYIRVKLPWSVPSSEVVAKFSAVCWLFGRYLHDTLKYPIGLIDSCWGGTPVEAWSSSRALQQCGLDYNDEFRRPYPSNKNSVLWNAMIHPLVKMTIKGAIWYQGESNANYHQDKYNCSFPAMIDDWRMAFHRGSGGNTAADFPFGFVQLSTYIKYSTDDSFPNIRWHQTADFGFAPNLRMQKTFMAVAMDLPDETSKGDAIHPREKKAVAYRLTLGARAVAYNETDVLFQGPFPSQILSTATYINITYDQTLSVSPSTDTFQVCCSQIQAPCGPGSVWVAAPVGRWNPDSVQLSISNLCSSAEEVMAIRYAWKDWPCSFKACPVYSASGILPAPPFIINRYAAPTTWKHSRLILPISSFARSFILHPSRSTQVKLDDV</sequence>
<dbReference type="AlphaFoldDB" id="A0A674N404"/>
<dbReference type="Gene3D" id="3.40.50.1110">
    <property type="entry name" value="SGNH hydrolase"/>
    <property type="match status" value="1"/>
</dbReference>
<dbReference type="FunCoup" id="A0A674N404">
    <property type="interactions" value="19"/>
</dbReference>
<dbReference type="InParanoid" id="A0A674N404"/>
<organism evidence="3 4">
    <name type="scientific">Takifugu rubripes</name>
    <name type="common">Japanese pufferfish</name>
    <name type="synonym">Fugu rubripes</name>
    <dbReference type="NCBI Taxonomy" id="31033"/>
    <lineage>
        <taxon>Eukaryota</taxon>
        <taxon>Metazoa</taxon>
        <taxon>Chordata</taxon>
        <taxon>Craniata</taxon>
        <taxon>Vertebrata</taxon>
        <taxon>Euteleostomi</taxon>
        <taxon>Actinopterygii</taxon>
        <taxon>Neopterygii</taxon>
        <taxon>Teleostei</taxon>
        <taxon>Neoteleostei</taxon>
        <taxon>Acanthomorphata</taxon>
        <taxon>Eupercaria</taxon>
        <taxon>Tetraodontiformes</taxon>
        <taxon>Tetradontoidea</taxon>
        <taxon>Tetraodontidae</taxon>
        <taxon>Takifugu</taxon>
    </lineage>
</organism>
<dbReference type="OMA" id="PCEFKAC"/>
<reference evidence="3" key="2">
    <citation type="submission" date="2025-08" db="UniProtKB">
        <authorList>
            <consortium name="Ensembl"/>
        </authorList>
    </citation>
    <scope>IDENTIFICATION</scope>
</reference>
<keyword evidence="4" id="KW-1185">Reference proteome</keyword>
<dbReference type="Pfam" id="PF03629">
    <property type="entry name" value="SASA"/>
    <property type="match status" value="1"/>
</dbReference>
<dbReference type="InterPro" id="IPR005181">
    <property type="entry name" value="SASA"/>
</dbReference>
<dbReference type="PANTHER" id="PTHR22901:SF0">
    <property type="entry name" value="SIALATE O-ACETYLESTERASE"/>
    <property type="match status" value="1"/>
</dbReference>
<dbReference type="GO" id="GO:0001681">
    <property type="term" value="F:sialate O-acetylesterase activity"/>
    <property type="evidence" value="ECO:0007669"/>
    <property type="project" value="InterPro"/>
</dbReference>
<gene>
    <name evidence="3" type="primary">siae</name>
</gene>
<protein>
    <submittedName>
        <fullName evidence="3">Sialic acid acetylesterase</fullName>
    </submittedName>
</protein>
<evidence type="ECO:0000313" key="3">
    <source>
        <dbReference type="Ensembl" id="ENSTRUP00000068427.1"/>
    </source>
</evidence>
<proteinExistence type="predicted"/>
<dbReference type="Proteomes" id="UP000005226">
    <property type="component" value="Chromosome 8"/>
</dbReference>
<keyword evidence="1" id="KW-0378">Hydrolase</keyword>
<feature type="domain" description="Sialate O-acetylesterase" evidence="2">
    <location>
        <begin position="126"/>
        <end position="368"/>
    </location>
</feature>
<reference evidence="3 4" key="1">
    <citation type="journal article" date="2011" name="Genome Biol. Evol.">
        <title>Integration of the genetic map and genome assembly of fugu facilitates insights into distinct features of genome evolution in teleosts and mammals.</title>
        <authorList>
            <person name="Kai W."/>
            <person name="Kikuchi K."/>
            <person name="Tohari S."/>
            <person name="Chew A.K."/>
            <person name="Tay A."/>
            <person name="Fujiwara A."/>
            <person name="Hosoya S."/>
            <person name="Suetake H."/>
            <person name="Naruse K."/>
            <person name="Brenner S."/>
            <person name="Suzuki Y."/>
            <person name="Venkatesh B."/>
        </authorList>
    </citation>
    <scope>NUCLEOTIDE SEQUENCE [LARGE SCALE GENOMIC DNA]</scope>
</reference>
<evidence type="ECO:0000256" key="1">
    <source>
        <dbReference type="ARBA" id="ARBA00022801"/>
    </source>
</evidence>
<dbReference type="GeneTree" id="ENSGT00390000010608"/>
<dbReference type="Ensembl" id="ENSTRUT00000086167.1">
    <property type="protein sequence ID" value="ENSTRUP00000068427.1"/>
    <property type="gene ID" value="ENSTRUG00000008006.3"/>
</dbReference>
<dbReference type="PANTHER" id="PTHR22901">
    <property type="entry name" value="SIALATE O-ACETYLESTERASE"/>
    <property type="match status" value="1"/>
</dbReference>
<dbReference type="SUPFAM" id="SSF52266">
    <property type="entry name" value="SGNH hydrolase"/>
    <property type="match status" value="1"/>
</dbReference>
<name>A0A674N404_TAKRU</name>
<dbReference type="InterPro" id="IPR039329">
    <property type="entry name" value="SIAE"/>
</dbReference>
<accession>A0A674N404</accession>
<reference evidence="3" key="3">
    <citation type="submission" date="2025-09" db="UniProtKB">
        <authorList>
            <consortium name="Ensembl"/>
        </authorList>
    </citation>
    <scope>IDENTIFICATION</scope>
</reference>